<keyword evidence="13" id="KW-1185">Reference proteome</keyword>
<dbReference type="InParanoid" id="A0A674BL76"/>
<dbReference type="SMART" id="SM00650">
    <property type="entry name" value="rADc"/>
    <property type="match status" value="1"/>
</dbReference>
<name>A0A674BL76_SALTR</name>
<dbReference type="InterPro" id="IPR020598">
    <property type="entry name" value="rRNA_Ade_methylase_Trfase_N"/>
</dbReference>
<feature type="binding site" evidence="9">
    <location>
        <position position="106"/>
    </location>
    <ligand>
        <name>S-adenosyl-L-methionine</name>
        <dbReference type="ChEBI" id="CHEBI:59789"/>
    </ligand>
</feature>
<comment type="similarity">
    <text evidence="8 9 10">Belongs to the class I-like SAM-binding methyltransferase superfamily. rRNA adenine N(6)-methyltransferase family.</text>
</comment>
<dbReference type="FunFam" id="3.40.50.150:FF:000007">
    <property type="entry name" value="rRNA adenine N(6)-methyltransferase"/>
    <property type="match status" value="1"/>
</dbReference>
<evidence type="ECO:0000256" key="3">
    <source>
        <dbReference type="ARBA" id="ARBA00022679"/>
    </source>
</evidence>
<dbReference type="SUPFAM" id="SSF53335">
    <property type="entry name" value="S-adenosyl-L-methionine-dependent methyltransferases"/>
    <property type="match status" value="1"/>
</dbReference>
<dbReference type="Ensembl" id="ENSSTUT00000076207.1">
    <property type="protein sequence ID" value="ENSSTUP00000071806.1"/>
    <property type="gene ID" value="ENSSTUG00000031341.1"/>
</dbReference>
<dbReference type="PANTHER" id="PTHR11727">
    <property type="entry name" value="DIMETHYLADENOSINE TRANSFERASE"/>
    <property type="match status" value="1"/>
</dbReference>
<feature type="binding site" evidence="9">
    <location>
        <position position="78"/>
    </location>
    <ligand>
        <name>S-adenosyl-L-methionine</name>
        <dbReference type="ChEBI" id="CHEBI:59789"/>
    </ligand>
</feature>
<dbReference type="Gene3D" id="3.40.50.150">
    <property type="entry name" value="Vaccinia Virus protein VP39"/>
    <property type="match status" value="1"/>
</dbReference>
<keyword evidence="3 9" id="KW-0808">Transferase</keyword>
<keyword evidence="2 9" id="KW-0489">Methyltransferase</keyword>
<dbReference type="Proteomes" id="UP000472277">
    <property type="component" value="Chromosome 9"/>
</dbReference>
<keyword evidence="1 10" id="KW-0698">rRNA processing</keyword>
<evidence type="ECO:0000313" key="12">
    <source>
        <dbReference type="Ensembl" id="ENSSTUP00000071806.1"/>
    </source>
</evidence>
<dbReference type="GeneTree" id="ENSGT00950000183142"/>
<reference evidence="12" key="1">
    <citation type="submission" date="2025-08" db="UniProtKB">
        <authorList>
            <consortium name="Ensembl"/>
        </authorList>
    </citation>
    <scope>IDENTIFICATION</scope>
</reference>
<evidence type="ECO:0000313" key="13">
    <source>
        <dbReference type="Proteomes" id="UP000472277"/>
    </source>
</evidence>
<evidence type="ECO:0000259" key="11">
    <source>
        <dbReference type="SMART" id="SM00650"/>
    </source>
</evidence>
<evidence type="ECO:0000256" key="10">
    <source>
        <dbReference type="RuleBase" id="RU362106"/>
    </source>
</evidence>
<keyword evidence="4 9" id="KW-0949">S-adenosyl-L-methionine</keyword>
<dbReference type="InterPro" id="IPR011530">
    <property type="entry name" value="rRNA_adenine_dimethylase"/>
</dbReference>
<dbReference type="InterPro" id="IPR020596">
    <property type="entry name" value="rRNA_Ade_Mease_Trfase_CS"/>
</dbReference>
<evidence type="ECO:0000256" key="6">
    <source>
        <dbReference type="ARBA" id="ARBA00035020"/>
    </source>
</evidence>
<protein>
    <recommendedName>
        <fullName evidence="10">rRNA adenine N(6)-methyltransferase</fullName>
        <ecNumber evidence="10">2.1.1.-</ecNumber>
    </recommendedName>
</protein>
<evidence type="ECO:0000256" key="2">
    <source>
        <dbReference type="ARBA" id="ARBA00022603"/>
    </source>
</evidence>
<keyword evidence="5 9" id="KW-0694">RNA-binding</keyword>
<dbReference type="GO" id="GO:0000179">
    <property type="term" value="F:rRNA (adenine-N6,N6-)-dimethyltransferase activity"/>
    <property type="evidence" value="ECO:0007669"/>
    <property type="project" value="UniProtKB-UniRule"/>
</dbReference>
<dbReference type="GO" id="GO:0005730">
    <property type="term" value="C:nucleolus"/>
    <property type="evidence" value="ECO:0007669"/>
    <property type="project" value="TreeGrafter"/>
</dbReference>
<feature type="binding site" evidence="9">
    <location>
        <position position="32"/>
    </location>
    <ligand>
        <name>S-adenosyl-L-methionine</name>
        <dbReference type="ChEBI" id="CHEBI:59789"/>
    </ligand>
</feature>
<evidence type="ECO:0000256" key="7">
    <source>
        <dbReference type="ARBA" id="ARBA00046134"/>
    </source>
</evidence>
<feature type="binding site" evidence="9">
    <location>
        <position position="30"/>
    </location>
    <ligand>
        <name>S-adenosyl-L-methionine</name>
        <dbReference type="ChEBI" id="CHEBI:59789"/>
    </ligand>
</feature>
<dbReference type="Gene3D" id="1.10.8.480">
    <property type="match status" value="1"/>
</dbReference>
<dbReference type="PANTHER" id="PTHR11727:SF7">
    <property type="entry name" value="DIMETHYLADENOSINE TRANSFERASE-RELATED"/>
    <property type="match status" value="1"/>
</dbReference>
<dbReference type="InterPro" id="IPR001737">
    <property type="entry name" value="KsgA/Erm"/>
</dbReference>
<dbReference type="NCBIfam" id="TIGR00755">
    <property type="entry name" value="ksgA"/>
    <property type="match status" value="1"/>
</dbReference>
<proteinExistence type="inferred from homology"/>
<organism evidence="12 13">
    <name type="scientific">Salmo trutta</name>
    <name type="common">Brown trout</name>
    <dbReference type="NCBI Taxonomy" id="8032"/>
    <lineage>
        <taxon>Eukaryota</taxon>
        <taxon>Metazoa</taxon>
        <taxon>Chordata</taxon>
        <taxon>Craniata</taxon>
        <taxon>Vertebrata</taxon>
        <taxon>Euteleostomi</taxon>
        <taxon>Actinopterygii</taxon>
        <taxon>Neopterygii</taxon>
        <taxon>Teleostei</taxon>
        <taxon>Protacanthopterygii</taxon>
        <taxon>Salmoniformes</taxon>
        <taxon>Salmonidae</taxon>
        <taxon>Salmoninae</taxon>
        <taxon>Salmo</taxon>
    </lineage>
</organism>
<dbReference type="GO" id="GO:0003723">
    <property type="term" value="F:RNA binding"/>
    <property type="evidence" value="ECO:0007669"/>
    <property type="project" value="UniProtKB-UniRule"/>
</dbReference>
<reference evidence="12" key="2">
    <citation type="submission" date="2025-09" db="UniProtKB">
        <authorList>
            <consortium name="Ensembl"/>
        </authorList>
    </citation>
    <scope>IDENTIFICATION</scope>
</reference>
<dbReference type="CDD" id="cd02440">
    <property type="entry name" value="AdoMet_MTases"/>
    <property type="match status" value="1"/>
</dbReference>
<comment type="function">
    <text evidence="7">Specifically dimethylates two adjacent adenosines in the loop of a conserved hairpin near the 3'-end of 18S rRNA in the 40S particle. Involved in the pre-rRNA processing steps leading to small-subunit rRNA production independently of its RNA-modifying catalytic activity. Part of the small subunit (SSU) processome, first precursor of the small eukaryotic ribosomal subunit. During the assembly of the SSU processome in the nucleolus, many ribosome biogenesis factors, an RNA chaperone and ribosomal proteins associate with the nascent pre-rRNA and work in concert to generate RNA folding, modifications, rearrangements and cleavage as well as targeted degradation of pre-ribosomal RNA by the RNA exosome.</text>
</comment>
<dbReference type="PROSITE" id="PS51689">
    <property type="entry name" value="SAM_RNA_A_N6_MT"/>
    <property type="match status" value="1"/>
</dbReference>
<accession>A0A674BL76</accession>
<dbReference type="AlphaFoldDB" id="A0A674BL76"/>
<evidence type="ECO:0000256" key="1">
    <source>
        <dbReference type="ARBA" id="ARBA00022552"/>
    </source>
</evidence>
<evidence type="ECO:0000256" key="9">
    <source>
        <dbReference type="PROSITE-ProRule" id="PRU01026"/>
    </source>
</evidence>
<dbReference type="Pfam" id="PF00398">
    <property type="entry name" value="RrnaAD"/>
    <property type="match status" value="1"/>
</dbReference>
<evidence type="ECO:0000256" key="5">
    <source>
        <dbReference type="ARBA" id="ARBA00022884"/>
    </source>
</evidence>
<comment type="subunit">
    <text evidence="6">Part of the small subunit (SSU) processome, composed of more than 70 proteins and the RNA chaperone small nucleolar RNA (snoRNA) U3.</text>
</comment>
<dbReference type="PROSITE" id="PS01131">
    <property type="entry name" value="RRNA_A_DIMETH"/>
    <property type="match status" value="1"/>
</dbReference>
<dbReference type="InterPro" id="IPR029063">
    <property type="entry name" value="SAM-dependent_MTases_sf"/>
</dbReference>
<feature type="domain" description="Ribosomal RNA adenine methylase transferase N-terminal" evidence="11">
    <location>
        <begin position="37"/>
        <end position="206"/>
    </location>
</feature>
<feature type="binding site" evidence="9">
    <location>
        <position position="57"/>
    </location>
    <ligand>
        <name>S-adenosyl-L-methionine</name>
        <dbReference type="ChEBI" id="CHEBI:59789"/>
    </ligand>
</feature>
<sequence>MPKVRTETRTRQHQQVKNQGVMFNTGLGQHILKNPLVVNGIIEKAALRPTDVVLEVGPGTGNMTVKLLEKAKKVVACELDGRLVAELQKRVQCTPMQTKLQILVGDVLKTELPFFDVCVANLPYQISSPFVFKLLLHRPFFRCAVLMFQREFAMRLVAKPGDKLYCRLSINTQLLARVDHLMKVGKNNFRPPPKVESSVVRIEPKNPPPPVNFQEWDGLVRIAFVRKNKTLNAGFKSTAVEQLLEKNYRIHCSVHSVVSTHTHQYSTSAVCIFTFWMWLGDLLLVNMSHYICLFLEQEIPADFSITKKIESVLQEAEFSEKRARSMDIDDFMV</sequence>
<gene>
    <name evidence="12" type="primary">DIMT1</name>
    <name evidence="12" type="synonym">dimt1l</name>
</gene>
<evidence type="ECO:0000256" key="8">
    <source>
        <dbReference type="ARBA" id="ARBA00061109"/>
    </source>
</evidence>
<dbReference type="EC" id="2.1.1.-" evidence="10"/>
<feature type="binding site" evidence="9">
    <location>
        <position position="121"/>
    </location>
    <ligand>
        <name>S-adenosyl-L-methionine</name>
        <dbReference type="ChEBI" id="CHEBI:59789"/>
    </ligand>
</feature>
<evidence type="ECO:0000256" key="4">
    <source>
        <dbReference type="ARBA" id="ARBA00022691"/>
    </source>
</evidence>